<dbReference type="InterPro" id="IPR018271">
    <property type="entry name" value="Ribosomal_uS14_CS"/>
</dbReference>
<dbReference type="EMBL" id="QQBG01000011">
    <property type="protein sequence ID" value="RDB31602.1"/>
    <property type="molecule type" value="Genomic_DNA"/>
</dbReference>
<reference evidence="8 9" key="1">
    <citation type="submission" date="2018-07" db="EMBL/GenBank/DDBJ databases">
        <title>Comparative genomics of the Candidatus Parilichlamydiaceae reveals evidence of convergent evolution and genome reduction in the phylum Chlamydiae.</title>
        <authorList>
            <person name="Taylor-Brown A."/>
            <person name="Polkinghorne A."/>
        </authorList>
    </citation>
    <scope>NUCLEOTIDE SEQUENCE [LARGE SCALE GENOMIC DNA]</scope>
    <source>
        <strain evidence="8 9">Hat2</strain>
    </source>
</reference>
<evidence type="ECO:0000313" key="9">
    <source>
        <dbReference type="Proteomes" id="UP000253816"/>
    </source>
</evidence>
<dbReference type="GO" id="GO:0005737">
    <property type="term" value="C:cytoplasm"/>
    <property type="evidence" value="ECO:0007669"/>
    <property type="project" value="UniProtKB-ARBA"/>
</dbReference>
<dbReference type="GO" id="GO:0003735">
    <property type="term" value="F:structural constituent of ribosome"/>
    <property type="evidence" value="ECO:0007669"/>
    <property type="project" value="InterPro"/>
</dbReference>
<evidence type="ECO:0000256" key="3">
    <source>
        <dbReference type="ARBA" id="ARBA00022980"/>
    </source>
</evidence>
<proteinExistence type="inferred from homology"/>
<comment type="subunit">
    <text evidence="6 7">Part of the 30S ribosomal subunit. Contacts proteins S3 and S10.</text>
</comment>
<protein>
    <recommendedName>
        <fullName evidence="5 7">Small ribosomal subunit protein uS14</fullName>
    </recommendedName>
</protein>
<evidence type="ECO:0000313" key="8">
    <source>
        <dbReference type="EMBL" id="RDB31602.1"/>
    </source>
</evidence>
<evidence type="ECO:0000256" key="4">
    <source>
        <dbReference type="ARBA" id="ARBA00023274"/>
    </source>
</evidence>
<keyword evidence="7" id="KW-0699">rRNA-binding</keyword>
<evidence type="ECO:0000256" key="1">
    <source>
        <dbReference type="ARBA" id="ARBA00003686"/>
    </source>
</evidence>
<evidence type="ECO:0000256" key="5">
    <source>
        <dbReference type="ARBA" id="ARBA00035167"/>
    </source>
</evidence>
<sequence length="101" mass="11970">MARKAMIEKQKRRERCVAKYREKRTALLKTVKSFKTSEEEKERAREELNRLPRDSSPVRLRNRCKLTGRSRGFLRRFQVSRICLRELASGGFIPGMIKASW</sequence>
<evidence type="ECO:0000256" key="2">
    <source>
        <dbReference type="ARBA" id="ARBA00009083"/>
    </source>
</evidence>
<dbReference type="Gene3D" id="1.10.287.1480">
    <property type="match status" value="1"/>
</dbReference>
<dbReference type="InterPro" id="IPR001209">
    <property type="entry name" value="Ribosomal_uS14"/>
</dbReference>
<evidence type="ECO:0000256" key="7">
    <source>
        <dbReference type="HAMAP-Rule" id="MF_00537"/>
    </source>
</evidence>
<organism evidence="8 9">
    <name type="scientific">Candidatus Similichlamydia laticola</name>
    <dbReference type="NCBI Taxonomy" id="2170265"/>
    <lineage>
        <taxon>Bacteria</taxon>
        <taxon>Pseudomonadati</taxon>
        <taxon>Chlamydiota</taxon>
        <taxon>Chlamydiia</taxon>
        <taxon>Parachlamydiales</taxon>
        <taxon>Candidatus Parilichlamydiaceae</taxon>
        <taxon>Candidatus Similichlamydia</taxon>
    </lineage>
</organism>
<name>A0A369KDB9_9BACT</name>
<dbReference type="RefSeq" id="WP_114544275.1">
    <property type="nucleotide sequence ID" value="NZ_QQBG01000011.1"/>
</dbReference>
<comment type="caution">
    <text evidence="8">The sequence shown here is derived from an EMBL/GenBank/DDBJ whole genome shotgun (WGS) entry which is preliminary data.</text>
</comment>
<dbReference type="PANTHER" id="PTHR19836:SF19">
    <property type="entry name" value="SMALL RIBOSOMAL SUBUNIT PROTEIN US14M"/>
    <property type="match status" value="1"/>
</dbReference>
<keyword evidence="9" id="KW-1185">Reference proteome</keyword>
<keyword evidence="7" id="KW-0694">RNA-binding</keyword>
<evidence type="ECO:0000256" key="6">
    <source>
        <dbReference type="ARBA" id="ARBA00047110"/>
    </source>
</evidence>
<comment type="function">
    <text evidence="1 7">Binds 16S rRNA, required for the assembly of 30S particles and may also be responsible for determining the conformation of the 16S rRNA at the A site.</text>
</comment>
<comment type="similarity">
    <text evidence="2 7">Belongs to the universal ribosomal protein uS14 family.</text>
</comment>
<gene>
    <name evidence="7" type="primary">rpsN</name>
    <name evidence="8" type="ORF">HAT2_00291</name>
</gene>
<accession>A0A369KDB9</accession>
<dbReference type="SUPFAM" id="SSF57716">
    <property type="entry name" value="Glucocorticoid receptor-like (DNA-binding domain)"/>
    <property type="match status" value="1"/>
</dbReference>
<dbReference type="PROSITE" id="PS00527">
    <property type="entry name" value="RIBOSOMAL_S14"/>
    <property type="match status" value="1"/>
</dbReference>
<dbReference type="HAMAP" id="MF_00537">
    <property type="entry name" value="Ribosomal_uS14_1"/>
    <property type="match status" value="1"/>
</dbReference>
<dbReference type="GO" id="GO:0019843">
    <property type="term" value="F:rRNA binding"/>
    <property type="evidence" value="ECO:0007669"/>
    <property type="project" value="UniProtKB-UniRule"/>
</dbReference>
<dbReference type="InterPro" id="IPR023036">
    <property type="entry name" value="Ribosomal_uS14_bac/plastid"/>
</dbReference>
<dbReference type="Pfam" id="PF00253">
    <property type="entry name" value="Ribosomal_S14"/>
    <property type="match status" value="1"/>
</dbReference>
<dbReference type="NCBIfam" id="NF006477">
    <property type="entry name" value="PRK08881.1"/>
    <property type="match status" value="1"/>
</dbReference>
<dbReference type="GO" id="GO:0006412">
    <property type="term" value="P:translation"/>
    <property type="evidence" value="ECO:0007669"/>
    <property type="project" value="UniProtKB-UniRule"/>
</dbReference>
<dbReference type="PANTHER" id="PTHR19836">
    <property type="entry name" value="30S RIBOSOMAL PROTEIN S14"/>
    <property type="match status" value="1"/>
</dbReference>
<keyword evidence="4 7" id="KW-0687">Ribonucleoprotein</keyword>
<dbReference type="GO" id="GO:0015935">
    <property type="term" value="C:small ribosomal subunit"/>
    <property type="evidence" value="ECO:0007669"/>
    <property type="project" value="TreeGrafter"/>
</dbReference>
<dbReference type="OrthoDB" id="9810484at2"/>
<keyword evidence="3 7" id="KW-0689">Ribosomal protein</keyword>
<dbReference type="Proteomes" id="UP000253816">
    <property type="component" value="Unassembled WGS sequence"/>
</dbReference>
<dbReference type="AlphaFoldDB" id="A0A369KDB9"/>
<dbReference type="FunFam" id="1.10.287.1480:FF:000001">
    <property type="entry name" value="30S ribosomal protein S14"/>
    <property type="match status" value="1"/>
</dbReference>